<comment type="caution">
    <text evidence="1">The sequence shown here is derived from an EMBL/GenBank/DDBJ whole genome shotgun (WGS) entry which is preliminary data.</text>
</comment>
<keyword evidence="2" id="KW-1185">Reference proteome</keyword>
<gene>
    <name evidence="1" type="ORF">AB675_9388</name>
</gene>
<sequence>MSDVFRFLDLPSELRLKVYEHLFAGAELIVDVPRRLVGSKACKCSKTGNDTNNNTCHDWDASSNSSCFCWNSGPARQFRSRGASIPGLLLASKALRTEALPVFSLQLTLHLFDCFSERPDEQVAIPDHYLEFTRTVAIRSLDPHYDLRTMPRLTELIFCVPSMVDLKGGPGVPDADIEIFSEVADIVVRDAIATVESHRVIGGASSLLDRIDKPDHFTLPDKVKVRYPGAGFYCPKTPFCDEEYIWKDVVVDYHTKKIISHGGLGLSSDCGHFSDYEPVTMPALEERS</sequence>
<accession>A0A0N1P153</accession>
<reference evidence="1 2" key="1">
    <citation type="submission" date="2015-06" db="EMBL/GenBank/DDBJ databases">
        <title>Draft genome of the ant-associated black yeast Phialophora attae CBS 131958.</title>
        <authorList>
            <person name="Moreno L.F."/>
            <person name="Stielow B.J."/>
            <person name="de Hoog S."/>
            <person name="Vicente V.A."/>
            <person name="Weiss V.A."/>
            <person name="de Vries M."/>
            <person name="Cruz L.M."/>
            <person name="Souza E.M."/>
        </authorList>
    </citation>
    <scope>NUCLEOTIDE SEQUENCE [LARGE SCALE GENOMIC DNA]</scope>
    <source>
        <strain evidence="1 2">CBS 131958</strain>
    </source>
</reference>
<proteinExistence type="predicted"/>
<organism evidence="1 2">
    <name type="scientific">Cyphellophora attinorum</name>
    <dbReference type="NCBI Taxonomy" id="1664694"/>
    <lineage>
        <taxon>Eukaryota</taxon>
        <taxon>Fungi</taxon>
        <taxon>Dikarya</taxon>
        <taxon>Ascomycota</taxon>
        <taxon>Pezizomycotina</taxon>
        <taxon>Eurotiomycetes</taxon>
        <taxon>Chaetothyriomycetidae</taxon>
        <taxon>Chaetothyriales</taxon>
        <taxon>Cyphellophoraceae</taxon>
        <taxon>Cyphellophora</taxon>
    </lineage>
</organism>
<dbReference type="EMBL" id="LFJN01000009">
    <property type="protein sequence ID" value="KPI41602.1"/>
    <property type="molecule type" value="Genomic_DNA"/>
</dbReference>
<protein>
    <recommendedName>
        <fullName evidence="3">F-box domain-containing protein</fullName>
    </recommendedName>
</protein>
<dbReference type="RefSeq" id="XP_018001565.1">
    <property type="nucleotide sequence ID" value="XM_018149916.1"/>
</dbReference>
<dbReference type="GeneID" id="28741796"/>
<name>A0A0N1P153_9EURO</name>
<evidence type="ECO:0000313" key="2">
    <source>
        <dbReference type="Proteomes" id="UP000038010"/>
    </source>
</evidence>
<evidence type="ECO:0008006" key="3">
    <source>
        <dbReference type="Google" id="ProtNLM"/>
    </source>
</evidence>
<evidence type="ECO:0000313" key="1">
    <source>
        <dbReference type="EMBL" id="KPI41602.1"/>
    </source>
</evidence>
<dbReference type="Proteomes" id="UP000038010">
    <property type="component" value="Unassembled WGS sequence"/>
</dbReference>
<dbReference type="OrthoDB" id="3642266at2759"/>
<dbReference type="VEuPathDB" id="FungiDB:AB675_9388"/>
<dbReference type="AlphaFoldDB" id="A0A0N1P153"/>